<name>A0A2M6YUG8_9BACT</name>
<protein>
    <submittedName>
        <fullName evidence="2">Uncharacterized protein</fullName>
    </submittedName>
</protein>
<dbReference type="Proteomes" id="UP000230184">
    <property type="component" value="Unassembled WGS sequence"/>
</dbReference>
<dbReference type="EMBL" id="PEWY01000065">
    <property type="protein sequence ID" value="PIU37146.1"/>
    <property type="molecule type" value="Genomic_DNA"/>
</dbReference>
<keyword evidence="1" id="KW-0472">Membrane</keyword>
<proteinExistence type="predicted"/>
<feature type="transmembrane region" description="Helical" evidence="1">
    <location>
        <begin position="151"/>
        <end position="168"/>
    </location>
</feature>
<keyword evidence="1" id="KW-1133">Transmembrane helix</keyword>
<sequence>MLVFLLLIIAIYIVSRLILKELFILLRKFFQSDFVVFSLVSLLFLPGTIIHESAHFITALLLILPVKSMTVFPKWDENEIKLGEVLFIKKDFLRAILVGVAPVFFGIGILFSLFYFHIYPANNIGLNIFYAYLIFSISANMFSSKQDLKDLLLIIPVILLIIIIIYVFNIKINMNSLNVIMNNINRYIFFVLLIDAFLFGTTKLLNYFIKR</sequence>
<dbReference type="AlphaFoldDB" id="A0A2M6YUG8"/>
<keyword evidence="1" id="KW-0812">Transmembrane</keyword>
<accession>A0A2M6YUG8</accession>
<comment type="caution">
    <text evidence="2">The sequence shown here is derived from an EMBL/GenBank/DDBJ whole genome shotgun (WGS) entry which is preliminary data.</text>
</comment>
<feature type="transmembrane region" description="Helical" evidence="1">
    <location>
        <begin position="124"/>
        <end position="142"/>
    </location>
</feature>
<reference evidence="3" key="1">
    <citation type="submission" date="2017-09" db="EMBL/GenBank/DDBJ databases">
        <title>Depth-based differentiation of microbial function through sediment-hosted aquifers and enrichment of novel symbionts in the deep terrestrial subsurface.</title>
        <authorList>
            <person name="Probst A.J."/>
            <person name="Ladd B."/>
            <person name="Jarett J.K."/>
            <person name="Geller-Mcgrath D.E."/>
            <person name="Sieber C.M.K."/>
            <person name="Emerson J.B."/>
            <person name="Anantharaman K."/>
            <person name="Thomas B.C."/>
            <person name="Malmstrom R."/>
            <person name="Stieglmeier M."/>
            <person name="Klingl A."/>
            <person name="Woyke T."/>
            <person name="Ryan C.M."/>
            <person name="Banfield J.F."/>
        </authorList>
    </citation>
    <scope>NUCLEOTIDE SEQUENCE [LARGE SCALE GENOMIC DNA]</scope>
</reference>
<feature type="transmembrane region" description="Helical" evidence="1">
    <location>
        <begin position="188"/>
        <end position="209"/>
    </location>
</feature>
<gene>
    <name evidence="2" type="ORF">COT02_02380</name>
</gene>
<feature type="transmembrane region" description="Helical" evidence="1">
    <location>
        <begin position="95"/>
        <end position="118"/>
    </location>
</feature>
<evidence type="ECO:0000313" key="2">
    <source>
        <dbReference type="EMBL" id="PIU37146.1"/>
    </source>
</evidence>
<feature type="transmembrane region" description="Helical" evidence="1">
    <location>
        <begin position="40"/>
        <end position="64"/>
    </location>
</feature>
<organism evidence="2 3">
    <name type="scientific">Candidatus Roizmanbacteria bacterium CG07_land_8_20_14_0_80_34_15</name>
    <dbReference type="NCBI Taxonomy" id="1974849"/>
    <lineage>
        <taxon>Bacteria</taxon>
        <taxon>Candidatus Roizmaniibacteriota</taxon>
    </lineage>
</organism>
<evidence type="ECO:0000313" key="3">
    <source>
        <dbReference type="Proteomes" id="UP000230184"/>
    </source>
</evidence>
<evidence type="ECO:0000256" key="1">
    <source>
        <dbReference type="SAM" id="Phobius"/>
    </source>
</evidence>